<dbReference type="AlphaFoldDB" id="A0A0W0D3A7"/>
<evidence type="ECO:0000256" key="4">
    <source>
        <dbReference type="ARBA" id="ARBA00022679"/>
    </source>
</evidence>
<dbReference type="Pfam" id="PF00551">
    <property type="entry name" value="Formyl_trans_N"/>
    <property type="match status" value="1"/>
</dbReference>
<comment type="similarity">
    <text evidence="1">Belongs to the Fmt family.</text>
</comment>
<organism evidence="9 10">
    <name type="scientific">Candida glabrata</name>
    <name type="common">Yeast</name>
    <name type="synonym">Torulopsis glabrata</name>
    <dbReference type="NCBI Taxonomy" id="5478"/>
    <lineage>
        <taxon>Eukaryota</taxon>
        <taxon>Fungi</taxon>
        <taxon>Dikarya</taxon>
        <taxon>Ascomycota</taxon>
        <taxon>Saccharomycotina</taxon>
        <taxon>Saccharomycetes</taxon>
        <taxon>Saccharomycetales</taxon>
        <taxon>Saccharomycetaceae</taxon>
        <taxon>Nakaseomyces</taxon>
    </lineage>
</organism>
<evidence type="ECO:0000256" key="2">
    <source>
        <dbReference type="ARBA" id="ARBA00012261"/>
    </source>
</evidence>
<dbReference type="GO" id="GO:0005739">
    <property type="term" value="C:mitochondrion"/>
    <property type="evidence" value="ECO:0007669"/>
    <property type="project" value="EnsemblFungi"/>
</dbReference>
<gene>
    <name evidence="9" type="ORF">AO440_005583</name>
    <name evidence="8" type="ORF">AO440_005623</name>
</gene>
<dbReference type="PANTHER" id="PTHR11138:SF5">
    <property type="entry name" value="METHIONYL-TRNA FORMYLTRANSFERASE, MITOCHONDRIAL"/>
    <property type="match status" value="1"/>
</dbReference>
<keyword evidence="4 9" id="KW-0808">Transferase</keyword>
<dbReference type="InterPro" id="IPR011034">
    <property type="entry name" value="Formyl_transferase-like_C_sf"/>
</dbReference>
<dbReference type="EMBL" id="LLZZ01000188">
    <property type="protein sequence ID" value="KTA95154.1"/>
    <property type="molecule type" value="Genomic_DNA"/>
</dbReference>
<dbReference type="VEuPathDB" id="FungiDB:GWK60_E02651"/>
<dbReference type="VEuPathDB" id="FungiDB:GVI51_E02651"/>
<name>A0A0W0D3A7_CANGB</name>
<keyword evidence="5" id="KW-0648">Protein biosynthesis</keyword>
<evidence type="ECO:0000259" key="6">
    <source>
        <dbReference type="Pfam" id="PF00551"/>
    </source>
</evidence>
<evidence type="ECO:0000256" key="5">
    <source>
        <dbReference type="ARBA" id="ARBA00022917"/>
    </source>
</evidence>
<evidence type="ECO:0000259" key="7">
    <source>
        <dbReference type="Pfam" id="PF02911"/>
    </source>
</evidence>
<protein>
    <recommendedName>
        <fullName evidence="3">Methionyl-tRNA formyltransferase, mitochondrial</fullName>
        <ecNumber evidence="2">2.1.2.9</ecNumber>
    </recommendedName>
</protein>
<comment type="caution">
    <text evidence="9">The sequence shown here is derived from an EMBL/GenBank/DDBJ whole genome shotgun (WGS) entry which is preliminary data.</text>
</comment>
<dbReference type="InterPro" id="IPR036477">
    <property type="entry name" value="Formyl_transf_N_sf"/>
</dbReference>
<dbReference type="SUPFAM" id="SSF50486">
    <property type="entry name" value="FMT C-terminal domain-like"/>
    <property type="match status" value="1"/>
</dbReference>
<dbReference type="VEuPathDB" id="FungiDB:B1J91_E02871g"/>
<proteinExistence type="inferred from homology"/>
<evidence type="ECO:0000313" key="10">
    <source>
        <dbReference type="Proteomes" id="UP000054886"/>
    </source>
</evidence>
<dbReference type="CDD" id="cd08646">
    <property type="entry name" value="FMT_core_Met-tRNA-FMT_N"/>
    <property type="match status" value="1"/>
</dbReference>
<reference evidence="9 10" key="1">
    <citation type="submission" date="2015-10" db="EMBL/GenBank/DDBJ databases">
        <title>Draft genomes sequences of Candida glabrata isolates 1A, 1B, 2A, 2B, 3A and 3B.</title>
        <authorList>
            <person name="Haavelsrud O.E."/>
            <person name="Gaustad P."/>
        </authorList>
    </citation>
    <scope>NUCLEOTIDE SEQUENCE [LARGE SCALE GENOMIC DNA]</scope>
    <source>
        <strain evidence="9">910700640</strain>
    </source>
</reference>
<dbReference type="PANTHER" id="PTHR11138">
    <property type="entry name" value="METHIONYL-TRNA FORMYLTRANSFERASE"/>
    <property type="match status" value="1"/>
</dbReference>
<evidence type="ECO:0000313" key="8">
    <source>
        <dbReference type="EMBL" id="KTA95070.1"/>
    </source>
</evidence>
<dbReference type="EMBL" id="LLZZ01000192">
    <property type="protein sequence ID" value="KTA95070.1"/>
    <property type="molecule type" value="Genomic_DNA"/>
</dbReference>
<sequence length="371" mass="41756">MLPFISVRRVYARKFSTKPLNILFFGSDEFSAYALRSLVKLKHKQVIDSIQVVSRPPKWCGRKKSVLKSPEIVQYAQDLRLDQPIHVDSNEEMLQLSSLCESQKIDMIIAVSFGKLIPNGLIGRVPYSLNVHPSLLPRYRGSAPLQHTLLNQDQYTGVTVQTLHPTKFDHGSIVAQSDPLPVSDLLASRPLPPLINQEDTRPPKLAKLMDQLGIVGGNLLADVLEKRTYQDPVSHIESNYGPSYAPRIKTEDKMINWNDSATDLLNRLQTLGPLYTFKRVQLKSKSPLSLKRVLIHDFDVIERVISNQTCGTFTQDNHDGITISCGCNTAILIKKLQFEACAIETPEQFMKKLPKRCGKTLANELVFVNET</sequence>
<dbReference type="VEuPathDB" id="FungiDB:CAGL0E02871g"/>
<dbReference type="Gene3D" id="3.40.50.12230">
    <property type="match status" value="1"/>
</dbReference>
<feature type="domain" description="Formyl transferase N-terminal" evidence="6">
    <location>
        <begin position="21"/>
        <end position="178"/>
    </location>
</feature>
<evidence type="ECO:0000313" key="9">
    <source>
        <dbReference type="EMBL" id="KTA95154.1"/>
    </source>
</evidence>
<dbReference type="NCBIfam" id="TIGR00460">
    <property type="entry name" value="fmt"/>
    <property type="match status" value="1"/>
</dbReference>
<dbReference type="SUPFAM" id="SSF53328">
    <property type="entry name" value="Formyltransferase"/>
    <property type="match status" value="1"/>
</dbReference>
<dbReference type="Pfam" id="PF02911">
    <property type="entry name" value="Formyl_trans_C"/>
    <property type="match status" value="1"/>
</dbReference>
<dbReference type="Proteomes" id="UP000054886">
    <property type="component" value="Unassembled WGS sequence"/>
</dbReference>
<evidence type="ECO:0000256" key="1">
    <source>
        <dbReference type="ARBA" id="ARBA00010699"/>
    </source>
</evidence>
<evidence type="ECO:0000256" key="3">
    <source>
        <dbReference type="ARBA" id="ARBA00014185"/>
    </source>
</evidence>
<dbReference type="EC" id="2.1.2.9" evidence="2"/>
<dbReference type="InterPro" id="IPR002376">
    <property type="entry name" value="Formyl_transf_N"/>
</dbReference>
<accession>A0A0W0D3A7</accession>
<dbReference type="InterPro" id="IPR005794">
    <property type="entry name" value="Fmt"/>
</dbReference>
<dbReference type="InterPro" id="IPR041711">
    <property type="entry name" value="Met-tRNA-FMT_N"/>
</dbReference>
<dbReference type="InterPro" id="IPR005793">
    <property type="entry name" value="Formyl_trans_C"/>
</dbReference>
<feature type="domain" description="Formyl transferase C-terminal" evidence="7">
    <location>
        <begin position="247"/>
        <end position="352"/>
    </location>
</feature>
<dbReference type="GO" id="GO:0004479">
    <property type="term" value="F:methionyl-tRNA formyltransferase activity"/>
    <property type="evidence" value="ECO:0007669"/>
    <property type="project" value="UniProtKB-EC"/>
</dbReference>